<sequence length="106" mass="11940">MSHSDIDIGNGSNFYPKTCIGLHRTASKMSNISSPFHVNSIPGVLSSSAQIQHAKPAPRDQNVLARNQRHVGCVAVFLVEARKRPCCSVRHSSWRSFPWWDRPRKM</sequence>
<reference evidence="1" key="1">
    <citation type="submission" date="2016-05" db="EMBL/GenBank/DDBJ databases">
        <authorList>
            <person name="Lavstsen T."/>
            <person name="Jespersen J.S."/>
        </authorList>
    </citation>
    <scope>NUCLEOTIDE SEQUENCE</scope>
    <source>
        <tissue evidence="1">Brain</tissue>
    </source>
</reference>
<dbReference type="AlphaFoldDB" id="A0A1A8I6J7"/>
<name>A0A1A8I6J7_NOTKU</name>
<proteinExistence type="predicted"/>
<gene>
    <name evidence="1" type="primary">BX005250.1</name>
</gene>
<evidence type="ECO:0000313" key="1">
    <source>
        <dbReference type="EMBL" id="SBQ93159.1"/>
    </source>
</evidence>
<accession>A0A1A8I6J7</accession>
<reference evidence="1" key="2">
    <citation type="submission" date="2016-06" db="EMBL/GenBank/DDBJ databases">
        <title>The genome of a short-lived fish provides insights into sex chromosome evolution and the genetic control of aging.</title>
        <authorList>
            <person name="Reichwald K."/>
            <person name="Felder M."/>
            <person name="Petzold A."/>
            <person name="Koch P."/>
            <person name="Groth M."/>
            <person name="Platzer M."/>
        </authorList>
    </citation>
    <scope>NUCLEOTIDE SEQUENCE</scope>
    <source>
        <tissue evidence="1">Brain</tissue>
    </source>
</reference>
<dbReference type="EMBL" id="HAED01006984">
    <property type="protein sequence ID" value="SBQ93159.1"/>
    <property type="molecule type" value="Transcribed_RNA"/>
</dbReference>
<organism evidence="1">
    <name type="scientific">Nothobranchius kuhntae</name>
    <name type="common">Beira killifish</name>
    <dbReference type="NCBI Taxonomy" id="321403"/>
    <lineage>
        <taxon>Eukaryota</taxon>
        <taxon>Metazoa</taxon>
        <taxon>Chordata</taxon>
        <taxon>Craniata</taxon>
        <taxon>Vertebrata</taxon>
        <taxon>Euteleostomi</taxon>
        <taxon>Actinopterygii</taxon>
        <taxon>Neopterygii</taxon>
        <taxon>Teleostei</taxon>
        <taxon>Neoteleostei</taxon>
        <taxon>Acanthomorphata</taxon>
        <taxon>Ovalentaria</taxon>
        <taxon>Atherinomorphae</taxon>
        <taxon>Cyprinodontiformes</taxon>
        <taxon>Nothobranchiidae</taxon>
        <taxon>Nothobranchius</taxon>
    </lineage>
</organism>
<protein>
    <submittedName>
        <fullName evidence="1">Uncharacterized protein</fullName>
    </submittedName>
</protein>